<keyword evidence="4" id="KW-0804">Transcription</keyword>
<evidence type="ECO:0000313" key="7">
    <source>
        <dbReference type="EMBL" id="CAA9281302.1"/>
    </source>
</evidence>
<gene>
    <name evidence="7" type="ORF">AVDCRST_MAG95-3326</name>
</gene>
<dbReference type="Gene3D" id="1.10.10.60">
    <property type="entry name" value="Homeodomain-like"/>
    <property type="match status" value="1"/>
</dbReference>
<reference evidence="7" key="1">
    <citation type="submission" date="2020-02" db="EMBL/GenBank/DDBJ databases">
        <authorList>
            <person name="Meier V. D."/>
        </authorList>
    </citation>
    <scope>NUCLEOTIDE SEQUENCE</scope>
    <source>
        <strain evidence="7">AVDCRST_MAG95</strain>
    </source>
</reference>
<dbReference type="PANTHER" id="PTHR30055">
    <property type="entry name" value="HTH-TYPE TRANSCRIPTIONAL REGULATOR RUTR"/>
    <property type="match status" value="1"/>
</dbReference>
<evidence type="ECO:0000256" key="2">
    <source>
        <dbReference type="ARBA" id="ARBA00023015"/>
    </source>
</evidence>
<dbReference type="PANTHER" id="PTHR30055:SF175">
    <property type="entry name" value="HTH-TYPE TRANSCRIPTIONAL REPRESSOR KSTR2"/>
    <property type="match status" value="1"/>
</dbReference>
<dbReference type="AlphaFoldDB" id="A0A6J4JL46"/>
<dbReference type="SUPFAM" id="SSF46689">
    <property type="entry name" value="Homeodomain-like"/>
    <property type="match status" value="1"/>
</dbReference>
<proteinExistence type="predicted"/>
<dbReference type="Pfam" id="PF00440">
    <property type="entry name" value="TetR_N"/>
    <property type="match status" value="1"/>
</dbReference>
<organism evidence="7">
    <name type="scientific">uncultured Adhaeribacter sp</name>
    <dbReference type="NCBI Taxonomy" id="448109"/>
    <lineage>
        <taxon>Bacteria</taxon>
        <taxon>Pseudomonadati</taxon>
        <taxon>Bacteroidota</taxon>
        <taxon>Cytophagia</taxon>
        <taxon>Cytophagales</taxon>
        <taxon>Hymenobacteraceae</taxon>
        <taxon>Adhaeribacter</taxon>
        <taxon>environmental samples</taxon>
    </lineage>
</organism>
<keyword evidence="2" id="KW-0805">Transcription regulation</keyword>
<dbReference type="InterPro" id="IPR036271">
    <property type="entry name" value="Tet_transcr_reg_TetR-rel_C_sf"/>
</dbReference>
<evidence type="ECO:0000256" key="5">
    <source>
        <dbReference type="PROSITE-ProRule" id="PRU00335"/>
    </source>
</evidence>
<keyword evidence="1" id="KW-0678">Repressor</keyword>
<sequence>MMQMALLTRKEQIEQTATDLFKTRGFAATSMRELAQLLGLEAASLYAHIRSKEELLQKVCFRLADAFFSNFRRALNPADKATEQLRAAIRAHVQVITGNLAAAVVFQTEWRHLSEPYLSDIIHRQETYEAGFRQLLQTGQAHGELRPVDVHLATRTLLASLNGLPGWYKPEGKLSPEQIAETIADLFLLGLSNFPEDS</sequence>
<evidence type="ECO:0000256" key="3">
    <source>
        <dbReference type="ARBA" id="ARBA00023125"/>
    </source>
</evidence>
<dbReference type="EMBL" id="CADCTJ010001040">
    <property type="protein sequence ID" value="CAA9281302.1"/>
    <property type="molecule type" value="Genomic_DNA"/>
</dbReference>
<evidence type="ECO:0000256" key="4">
    <source>
        <dbReference type="ARBA" id="ARBA00023163"/>
    </source>
</evidence>
<dbReference type="Pfam" id="PF17932">
    <property type="entry name" value="TetR_C_24"/>
    <property type="match status" value="1"/>
</dbReference>
<dbReference type="InterPro" id="IPR050109">
    <property type="entry name" value="HTH-type_TetR-like_transc_reg"/>
</dbReference>
<protein>
    <submittedName>
        <fullName evidence="7">Transcriptional regulator, AcrR family</fullName>
    </submittedName>
</protein>
<dbReference type="GO" id="GO:0000976">
    <property type="term" value="F:transcription cis-regulatory region binding"/>
    <property type="evidence" value="ECO:0007669"/>
    <property type="project" value="TreeGrafter"/>
</dbReference>
<dbReference type="GO" id="GO:0003700">
    <property type="term" value="F:DNA-binding transcription factor activity"/>
    <property type="evidence" value="ECO:0007669"/>
    <property type="project" value="TreeGrafter"/>
</dbReference>
<dbReference type="InterPro" id="IPR001647">
    <property type="entry name" value="HTH_TetR"/>
</dbReference>
<name>A0A6J4JL46_9BACT</name>
<dbReference type="SUPFAM" id="SSF48498">
    <property type="entry name" value="Tetracyclin repressor-like, C-terminal domain"/>
    <property type="match status" value="1"/>
</dbReference>
<evidence type="ECO:0000256" key="1">
    <source>
        <dbReference type="ARBA" id="ARBA00022491"/>
    </source>
</evidence>
<dbReference type="InterPro" id="IPR009057">
    <property type="entry name" value="Homeodomain-like_sf"/>
</dbReference>
<feature type="domain" description="HTH tetR-type" evidence="6">
    <location>
        <begin position="7"/>
        <end position="67"/>
    </location>
</feature>
<dbReference type="InterPro" id="IPR041490">
    <property type="entry name" value="KstR2_TetR_C"/>
</dbReference>
<evidence type="ECO:0000259" key="6">
    <source>
        <dbReference type="PROSITE" id="PS50977"/>
    </source>
</evidence>
<dbReference type="Gene3D" id="1.10.357.10">
    <property type="entry name" value="Tetracycline Repressor, domain 2"/>
    <property type="match status" value="1"/>
</dbReference>
<accession>A0A6J4JL46</accession>
<dbReference type="PROSITE" id="PS50977">
    <property type="entry name" value="HTH_TETR_2"/>
    <property type="match status" value="1"/>
</dbReference>
<feature type="DNA-binding region" description="H-T-H motif" evidence="5">
    <location>
        <begin position="30"/>
        <end position="49"/>
    </location>
</feature>
<keyword evidence="3 5" id="KW-0238">DNA-binding</keyword>
<dbReference type="PRINTS" id="PR00455">
    <property type="entry name" value="HTHTETR"/>
</dbReference>